<evidence type="ECO:0000259" key="9">
    <source>
        <dbReference type="Pfam" id="PF00324"/>
    </source>
</evidence>
<dbReference type="OrthoDB" id="9780162at2"/>
<keyword evidence="4 8" id="KW-0812">Transmembrane</keyword>
<keyword evidence="2" id="KW-0813">Transport</keyword>
<dbReference type="PROSITE" id="PS00218">
    <property type="entry name" value="AMINO_ACID_PERMEASE_1"/>
    <property type="match status" value="1"/>
</dbReference>
<dbReference type="FunFam" id="1.20.1740.10:FF:000001">
    <property type="entry name" value="Amino acid permease"/>
    <property type="match status" value="1"/>
</dbReference>
<evidence type="ECO:0000256" key="5">
    <source>
        <dbReference type="ARBA" id="ARBA00022970"/>
    </source>
</evidence>
<dbReference type="RefSeq" id="WP_007083852.1">
    <property type="nucleotide sequence ID" value="NZ_AJLS01000035.1"/>
</dbReference>
<gene>
    <name evidence="10" type="ORF">BABA_04084</name>
</gene>
<dbReference type="Proteomes" id="UP000006316">
    <property type="component" value="Unassembled WGS sequence"/>
</dbReference>
<feature type="transmembrane region" description="Helical" evidence="8">
    <location>
        <begin position="38"/>
        <end position="61"/>
    </location>
</feature>
<dbReference type="Gene3D" id="1.20.1740.10">
    <property type="entry name" value="Amino acid/polyamine transporter I"/>
    <property type="match status" value="1"/>
</dbReference>
<evidence type="ECO:0000256" key="4">
    <source>
        <dbReference type="ARBA" id="ARBA00022692"/>
    </source>
</evidence>
<evidence type="ECO:0000313" key="11">
    <source>
        <dbReference type="Proteomes" id="UP000006316"/>
    </source>
</evidence>
<accession>K6CIR4</accession>
<keyword evidence="7 8" id="KW-0472">Membrane</keyword>
<organism evidence="10 11">
    <name type="scientific">Neobacillus bataviensis LMG 21833</name>
    <dbReference type="NCBI Taxonomy" id="1117379"/>
    <lineage>
        <taxon>Bacteria</taxon>
        <taxon>Bacillati</taxon>
        <taxon>Bacillota</taxon>
        <taxon>Bacilli</taxon>
        <taxon>Bacillales</taxon>
        <taxon>Bacillaceae</taxon>
        <taxon>Neobacillus</taxon>
    </lineage>
</organism>
<evidence type="ECO:0000256" key="2">
    <source>
        <dbReference type="ARBA" id="ARBA00022448"/>
    </source>
</evidence>
<feature type="transmembrane region" description="Helical" evidence="8">
    <location>
        <begin position="81"/>
        <end position="103"/>
    </location>
</feature>
<dbReference type="PATRIC" id="fig|1117379.3.peg.843"/>
<dbReference type="InterPro" id="IPR004840">
    <property type="entry name" value="Amino_acid_permease_CS"/>
</dbReference>
<dbReference type="PANTHER" id="PTHR43495">
    <property type="entry name" value="GABA PERMEASE"/>
    <property type="match status" value="1"/>
</dbReference>
<feature type="transmembrane region" description="Helical" evidence="8">
    <location>
        <begin position="156"/>
        <end position="175"/>
    </location>
</feature>
<feature type="transmembrane region" description="Helical" evidence="8">
    <location>
        <begin position="333"/>
        <end position="350"/>
    </location>
</feature>
<feature type="transmembrane region" description="Helical" evidence="8">
    <location>
        <begin position="15"/>
        <end position="32"/>
    </location>
</feature>
<feature type="domain" description="Amino acid permease/ SLC12A" evidence="9">
    <location>
        <begin position="14"/>
        <end position="447"/>
    </location>
</feature>
<dbReference type="AlphaFoldDB" id="K6CIR4"/>
<evidence type="ECO:0000256" key="7">
    <source>
        <dbReference type="ARBA" id="ARBA00023136"/>
    </source>
</evidence>
<evidence type="ECO:0000256" key="6">
    <source>
        <dbReference type="ARBA" id="ARBA00022989"/>
    </source>
</evidence>
<dbReference type="InterPro" id="IPR004841">
    <property type="entry name" value="AA-permease/SLC12A_dom"/>
</dbReference>
<comment type="subcellular location">
    <subcellularLocation>
        <location evidence="1">Cell membrane</location>
        <topology evidence="1">Multi-pass membrane protein</topology>
    </subcellularLocation>
</comment>
<feature type="transmembrane region" description="Helical" evidence="8">
    <location>
        <begin position="123"/>
        <end position="144"/>
    </location>
</feature>
<evidence type="ECO:0000256" key="3">
    <source>
        <dbReference type="ARBA" id="ARBA00022475"/>
    </source>
</evidence>
<dbReference type="GO" id="GO:0005886">
    <property type="term" value="C:plasma membrane"/>
    <property type="evidence" value="ECO:0007669"/>
    <property type="project" value="UniProtKB-SubCell"/>
</dbReference>
<feature type="transmembrane region" description="Helical" evidence="8">
    <location>
        <begin position="398"/>
        <end position="419"/>
    </location>
</feature>
<keyword evidence="3" id="KW-1003">Cell membrane</keyword>
<keyword evidence="6 8" id="KW-1133">Transmembrane helix</keyword>
<reference evidence="10 11" key="1">
    <citation type="journal article" date="2012" name="Front. Microbiol.">
        <title>Redundancy and modularity in membrane-associated dissimilatory nitrate reduction in Bacillus.</title>
        <authorList>
            <person name="Heylen K."/>
            <person name="Keltjens J."/>
        </authorList>
    </citation>
    <scope>NUCLEOTIDE SEQUENCE [LARGE SCALE GENOMIC DNA]</scope>
    <source>
        <strain evidence="11">LMG 21833T</strain>
    </source>
</reference>
<comment type="caution">
    <text evidence="10">The sequence shown here is derived from an EMBL/GenBank/DDBJ whole genome shotgun (WGS) entry which is preliminary data.</text>
</comment>
<name>K6CIR4_9BACI</name>
<feature type="transmembrane region" description="Helical" evidence="8">
    <location>
        <begin position="195"/>
        <end position="217"/>
    </location>
</feature>
<feature type="transmembrane region" description="Helical" evidence="8">
    <location>
        <begin position="356"/>
        <end position="377"/>
    </location>
</feature>
<evidence type="ECO:0000313" key="10">
    <source>
        <dbReference type="EMBL" id="EKN71010.1"/>
    </source>
</evidence>
<keyword evidence="11" id="KW-1185">Reference proteome</keyword>
<sequence length="462" mass="50829">MQEQTLSRGLKNRHVQLIAIGGAIGTGLFLGAGKSIHLAGPSILFAYLITGIICFLIMRALGELLLSNLKYHSFVDFVRDYLGNMAAFITGWTYWFCWISIAMADLTAVGLYTQFWFPSVPQWMPGLIALVVLLIMNLATVKLFGEMEFWFALIKVIAILALIVIGIFMIIKGISTNSGASSFGNLWSHGGMFPNGINGFILSFQMVVFAFVGIELVGLTAGETENPEKVIPKAINNIPIRVLIFYIGALIVIMSIYPWNAINPAKSPFVQVFVAVGIAAAAGIVNFVVLTSAASACNSAIFSTSRMVFSLAKDKNAPVPFAKLTSRQVPTNALFFSTVVILIAVILNYVMPEGVFTLITSISTVCFIFIWGITVISHLKYRKTRPDLAKVNKFKLPLYPFSNYLILAFLAFVLVVLALAEDTRVALFVTPVWFIMLIGIYKLLIKKENYAEQENQQKVVGD</sequence>
<dbReference type="PANTHER" id="PTHR43495:SF2">
    <property type="entry name" value="D-SERINE_D-ALANINE_GLYCINE TRANSPORTER"/>
    <property type="match status" value="1"/>
</dbReference>
<feature type="transmembrane region" description="Helical" evidence="8">
    <location>
        <begin position="269"/>
        <end position="297"/>
    </location>
</feature>
<dbReference type="PIRSF" id="PIRSF006060">
    <property type="entry name" value="AA_transporter"/>
    <property type="match status" value="1"/>
</dbReference>
<dbReference type="GO" id="GO:0006865">
    <property type="term" value="P:amino acid transport"/>
    <property type="evidence" value="ECO:0007669"/>
    <property type="project" value="UniProtKB-KW"/>
</dbReference>
<dbReference type="Pfam" id="PF00324">
    <property type="entry name" value="AA_permease"/>
    <property type="match status" value="1"/>
</dbReference>
<evidence type="ECO:0000256" key="1">
    <source>
        <dbReference type="ARBA" id="ARBA00004651"/>
    </source>
</evidence>
<keyword evidence="5" id="KW-0029">Amino-acid transport</keyword>
<dbReference type="GO" id="GO:0055085">
    <property type="term" value="P:transmembrane transport"/>
    <property type="evidence" value="ECO:0007669"/>
    <property type="project" value="InterPro"/>
</dbReference>
<protein>
    <submittedName>
        <fullName evidence="10">Amino acid permease</fullName>
    </submittedName>
</protein>
<dbReference type="eggNOG" id="COG1113">
    <property type="taxonomic scope" value="Bacteria"/>
</dbReference>
<feature type="transmembrane region" description="Helical" evidence="8">
    <location>
        <begin position="425"/>
        <end position="444"/>
    </location>
</feature>
<proteinExistence type="predicted"/>
<evidence type="ECO:0000256" key="8">
    <source>
        <dbReference type="SAM" id="Phobius"/>
    </source>
</evidence>
<dbReference type="EMBL" id="AJLS01000035">
    <property type="protein sequence ID" value="EKN71010.1"/>
    <property type="molecule type" value="Genomic_DNA"/>
</dbReference>
<feature type="transmembrane region" description="Helical" evidence="8">
    <location>
        <begin position="238"/>
        <end position="257"/>
    </location>
</feature>